<gene>
    <name evidence="2" type="ORF">HWQ67_05190</name>
</gene>
<comment type="caution">
    <text evidence="2">The sequence shown here is derived from an EMBL/GenBank/DDBJ whole genome shotgun (WGS) entry which is preliminary data.</text>
</comment>
<dbReference type="Proteomes" id="UP001196980">
    <property type="component" value="Unassembled WGS sequence"/>
</dbReference>
<sequence>MLVIDYQALFDYADFVEKQLASERAKGEQWRLAAEDQRQLANTFQLELGKQLTPWWVAVVTEAAAILVLGGAEIARAAK</sequence>
<evidence type="ECO:0000256" key="1">
    <source>
        <dbReference type="SAM" id="Phobius"/>
    </source>
</evidence>
<keyword evidence="1" id="KW-1133">Transmembrane helix</keyword>
<name>A0ABS6RWG6_9BACT</name>
<evidence type="ECO:0000313" key="2">
    <source>
        <dbReference type="EMBL" id="MBV6340971.1"/>
    </source>
</evidence>
<keyword evidence="1" id="KW-0812">Transmembrane</keyword>
<proteinExistence type="predicted"/>
<dbReference type="EMBL" id="JABXWD010000062">
    <property type="protein sequence ID" value="MBV6340971.1"/>
    <property type="molecule type" value="Genomic_DNA"/>
</dbReference>
<reference evidence="2 3" key="1">
    <citation type="journal article" date="2020" name="J Geophys Res Biogeosci">
        <title>Magnetotaxis as an Adaptation to Enable Bacterial Shuttling of Microbial Sulfur and Sulfur Cycling Across Aquatic Oxic#Anoxic Interfaces.</title>
        <authorList>
            <person name="Li J."/>
            <person name="Liu P."/>
            <person name="Wang J."/>
            <person name="Roberts A.P."/>
            <person name="Pan Y."/>
        </authorList>
    </citation>
    <scope>NUCLEOTIDE SEQUENCE [LARGE SCALE GENOMIC DNA]</scope>
    <source>
        <strain evidence="2 3">MYR-1_YQ</strain>
    </source>
</reference>
<evidence type="ECO:0000313" key="3">
    <source>
        <dbReference type="Proteomes" id="UP001196980"/>
    </source>
</evidence>
<dbReference type="RefSeq" id="WP_218251585.1">
    <property type="nucleotide sequence ID" value="NZ_JABXWD010000062.1"/>
</dbReference>
<accession>A0ABS6RWG6</accession>
<feature type="transmembrane region" description="Helical" evidence="1">
    <location>
        <begin position="55"/>
        <end position="75"/>
    </location>
</feature>
<keyword evidence="1" id="KW-0472">Membrane</keyword>
<organism evidence="2 3">
    <name type="scientific">Candidatus Magnetobacterium casense</name>
    <dbReference type="NCBI Taxonomy" id="1455061"/>
    <lineage>
        <taxon>Bacteria</taxon>
        <taxon>Pseudomonadati</taxon>
        <taxon>Nitrospirota</taxon>
        <taxon>Thermodesulfovibrionia</taxon>
        <taxon>Thermodesulfovibrionales</taxon>
        <taxon>Candidatus Magnetobacteriaceae</taxon>
        <taxon>Candidatus Magnetobacterium</taxon>
    </lineage>
</organism>
<protein>
    <submittedName>
        <fullName evidence="2">Uncharacterized protein</fullName>
    </submittedName>
</protein>
<keyword evidence="3" id="KW-1185">Reference proteome</keyword>